<dbReference type="EMBL" id="OZ019894">
    <property type="protein sequence ID" value="CAK9215123.1"/>
    <property type="molecule type" value="Genomic_DNA"/>
</dbReference>
<accession>A0ABP0U882</accession>
<evidence type="ECO:0000313" key="2">
    <source>
        <dbReference type="Proteomes" id="UP001497512"/>
    </source>
</evidence>
<keyword evidence="2" id="KW-1185">Reference proteome</keyword>
<evidence type="ECO:0000313" key="1">
    <source>
        <dbReference type="EMBL" id="CAK9215123.1"/>
    </source>
</evidence>
<gene>
    <name evidence="1" type="ORF">CSSPTR1EN2_LOCUS12574</name>
</gene>
<dbReference type="Proteomes" id="UP001497512">
    <property type="component" value="Chromosome 2"/>
</dbReference>
<name>A0ABP0U882_9BRYO</name>
<reference evidence="1" key="1">
    <citation type="submission" date="2024-02" db="EMBL/GenBank/DDBJ databases">
        <authorList>
            <consortium name="ELIXIR-Norway"/>
            <consortium name="Elixir Norway"/>
        </authorList>
    </citation>
    <scope>NUCLEOTIDE SEQUENCE</scope>
</reference>
<proteinExistence type="predicted"/>
<protein>
    <recommendedName>
        <fullName evidence="3">Transposase</fullName>
    </recommendedName>
</protein>
<sequence>MTHDLHFLKLYLLHCYETGLPFPKLDKEFVKEVLKVPCKDAKSGRPAGKKVGSTKRVLRDLYDRHYKPYVREEVPYTHLNTVIDYMAIEVITMYENNIKARFVGHVERFVNVSSGKKGALAVIQASDASSEEKRAQGNALCAQLRKINTDPLLPGKKLTSDEVYHDWIEAQRAHVKPCRKLNKCVYYDIQCSPQDYLRPMLYMMRAVEEAGAKVNIVFPLRSDLIPKHFCMDTTTLVYLCMTKDIGTQAYYMTQGNLVRHQRHIWNFFFRTHLKCFHMEPDKHGYTFDHMVETDGVSISILLVRKEFVGKKVRKPRVRPPPPEQYIDELTDYTKVANKKLVAIDPNMSNLLYCVDGLDADKTIYHYTQDTRRKDTYVKKQRNYLQTRKHEVIEGKRVVEWEVELSAYNKKTTDFAAFETYVAKKNMMNVRLAPFYQDYTFRRLKMLSFIGRQRTEAKMIRKFKEKFGSGEEVVVAIGDWEQRQHRKFKEPTKGKGF</sequence>
<evidence type="ECO:0008006" key="3">
    <source>
        <dbReference type="Google" id="ProtNLM"/>
    </source>
</evidence>
<organism evidence="1 2">
    <name type="scientific">Sphagnum troendelagicum</name>
    <dbReference type="NCBI Taxonomy" id="128251"/>
    <lineage>
        <taxon>Eukaryota</taxon>
        <taxon>Viridiplantae</taxon>
        <taxon>Streptophyta</taxon>
        <taxon>Embryophyta</taxon>
        <taxon>Bryophyta</taxon>
        <taxon>Sphagnophytina</taxon>
        <taxon>Sphagnopsida</taxon>
        <taxon>Sphagnales</taxon>
        <taxon>Sphagnaceae</taxon>
        <taxon>Sphagnum</taxon>
    </lineage>
</organism>